<dbReference type="RefSeq" id="XP_064708187.1">
    <property type="nucleotide sequence ID" value="XM_064856287.1"/>
</dbReference>
<dbReference type="PANTHER" id="PTHR43756:SF3">
    <property type="entry name" value="CHOLINE MONOOXYGENASE, CHLOROPLASTIC"/>
    <property type="match status" value="1"/>
</dbReference>
<dbReference type="Pfam" id="PF00848">
    <property type="entry name" value="Ring_hydroxyl_A"/>
    <property type="match status" value="1"/>
</dbReference>
<dbReference type="Proteomes" id="UP001358417">
    <property type="component" value="Unassembled WGS sequence"/>
</dbReference>
<evidence type="ECO:0000313" key="8">
    <source>
        <dbReference type="EMBL" id="KAK5056217.1"/>
    </source>
</evidence>
<comment type="similarity">
    <text evidence="3">Belongs to the choline monooxygenase family.</text>
</comment>
<evidence type="ECO:0000256" key="6">
    <source>
        <dbReference type="ARBA" id="ARBA00049097"/>
    </source>
</evidence>
<dbReference type="CDD" id="cd00680">
    <property type="entry name" value="RHO_alpha_C"/>
    <property type="match status" value="1"/>
</dbReference>
<organism evidence="8 9">
    <name type="scientific">Exophiala bonariae</name>
    <dbReference type="NCBI Taxonomy" id="1690606"/>
    <lineage>
        <taxon>Eukaryota</taxon>
        <taxon>Fungi</taxon>
        <taxon>Dikarya</taxon>
        <taxon>Ascomycota</taxon>
        <taxon>Pezizomycotina</taxon>
        <taxon>Eurotiomycetes</taxon>
        <taxon>Chaetothyriomycetidae</taxon>
        <taxon>Chaetothyriales</taxon>
        <taxon>Herpotrichiellaceae</taxon>
        <taxon>Exophiala</taxon>
    </lineage>
</organism>
<dbReference type="Gene3D" id="3.90.380.10">
    <property type="entry name" value="Naphthalene 1,2-dioxygenase Alpha Subunit, Chain A, domain 1"/>
    <property type="match status" value="2"/>
</dbReference>
<evidence type="ECO:0000256" key="4">
    <source>
        <dbReference type="ARBA" id="ARBA00012763"/>
    </source>
</evidence>
<evidence type="ECO:0000259" key="7">
    <source>
        <dbReference type="Pfam" id="PF00848"/>
    </source>
</evidence>
<dbReference type="GeneID" id="89980912"/>
<dbReference type="GO" id="GO:0019133">
    <property type="term" value="F:choline monooxygenase activity"/>
    <property type="evidence" value="ECO:0007669"/>
    <property type="project" value="UniProtKB-EC"/>
</dbReference>
<comment type="function">
    <text evidence="1">Catalyzes the first step of the osmoprotectant glycine betaine synthesis.</text>
</comment>
<dbReference type="InterPro" id="IPR036922">
    <property type="entry name" value="Rieske_2Fe-2S_sf"/>
</dbReference>
<dbReference type="InterPro" id="IPR001663">
    <property type="entry name" value="Rng_hydr_dOase-A"/>
</dbReference>
<dbReference type="EMBL" id="JAVRRD010000008">
    <property type="protein sequence ID" value="KAK5056217.1"/>
    <property type="molecule type" value="Genomic_DNA"/>
</dbReference>
<sequence>MLTKAPRFTPESVPSFSPSSIRLFPIHVHVDRNGFVYVNLDAGVVPEISWEQQYGSLDQQDVLKDSGVDWDAVEYDFTWTKEGAFNWKLMQDNYNECYHCLTAHPDVARTTALDTYYVNPAPSHNYISHFSEPKASVLESSAFDSTRFAGRSATHVFPVSHFSPNPGTGFMHMMRSIPTSPTTTRQEYDVYKLNTPNATPEAHERMTKFYRKVVDEDFALCENVQKNLNRGIFGRGPLHPFHEEGVFAFQKMLLPVLADHVQKEKLAGHEIWPARPSNQTYAENGAAGTINGENGTSSICEVLIACNGDKNKDLQW</sequence>
<comment type="pathway">
    <text evidence="2">Amine and polyamine biosynthesis; betaine biosynthesis via choline pathway; betaine aldehyde from choline (monooxygenase route): step 1/1.</text>
</comment>
<evidence type="ECO:0000256" key="1">
    <source>
        <dbReference type="ARBA" id="ARBA00002149"/>
    </source>
</evidence>
<evidence type="ECO:0000256" key="2">
    <source>
        <dbReference type="ARBA" id="ARBA00004866"/>
    </source>
</evidence>
<evidence type="ECO:0000313" key="9">
    <source>
        <dbReference type="Proteomes" id="UP001358417"/>
    </source>
</evidence>
<accession>A0AAV9NIN0</accession>
<name>A0AAV9NIN0_9EURO</name>
<dbReference type="AlphaFoldDB" id="A0AAV9NIN0"/>
<dbReference type="GO" id="GO:0005506">
    <property type="term" value="F:iron ion binding"/>
    <property type="evidence" value="ECO:0007669"/>
    <property type="project" value="InterPro"/>
</dbReference>
<dbReference type="Gene3D" id="2.102.10.10">
    <property type="entry name" value="Rieske [2Fe-2S] iron-sulphur domain"/>
    <property type="match status" value="1"/>
</dbReference>
<dbReference type="SUPFAM" id="SSF55961">
    <property type="entry name" value="Bet v1-like"/>
    <property type="match status" value="1"/>
</dbReference>
<dbReference type="PANTHER" id="PTHR43756">
    <property type="entry name" value="CHOLINE MONOOXYGENASE, CHLOROPLASTIC"/>
    <property type="match status" value="1"/>
</dbReference>
<reference evidence="8 9" key="1">
    <citation type="submission" date="2023-08" db="EMBL/GenBank/DDBJ databases">
        <title>Black Yeasts Isolated from many extreme environments.</title>
        <authorList>
            <person name="Coleine C."/>
            <person name="Stajich J.E."/>
            <person name="Selbmann L."/>
        </authorList>
    </citation>
    <scope>NUCLEOTIDE SEQUENCE [LARGE SCALE GENOMIC DNA]</scope>
    <source>
        <strain evidence="8 9">CCFEE 5792</strain>
    </source>
</reference>
<comment type="caution">
    <text evidence="8">The sequence shown here is derived from an EMBL/GenBank/DDBJ whole genome shotgun (WGS) entry which is preliminary data.</text>
</comment>
<proteinExistence type="inferred from homology"/>
<comment type="catalytic activity">
    <reaction evidence="6">
        <text>choline + 2 reduced [2Fe-2S]-[ferredoxin] + O2 + 2 H(+) = betaine aldehyde hydrate + 2 oxidized [2Fe-2S]-[ferredoxin] + H2O</text>
        <dbReference type="Rhea" id="RHEA:17769"/>
        <dbReference type="Rhea" id="RHEA-COMP:10000"/>
        <dbReference type="Rhea" id="RHEA-COMP:10001"/>
        <dbReference type="ChEBI" id="CHEBI:15354"/>
        <dbReference type="ChEBI" id="CHEBI:15377"/>
        <dbReference type="ChEBI" id="CHEBI:15378"/>
        <dbReference type="ChEBI" id="CHEBI:15379"/>
        <dbReference type="ChEBI" id="CHEBI:15870"/>
        <dbReference type="ChEBI" id="CHEBI:33737"/>
        <dbReference type="ChEBI" id="CHEBI:33738"/>
        <dbReference type="EC" id="1.14.15.7"/>
    </reaction>
</comment>
<dbReference type="GO" id="GO:0051537">
    <property type="term" value="F:2 iron, 2 sulfur cluster binding"/>
    <property type="evidence" value="ECO:0007669"/>
    <property type="project" value="InterPro"/>
</dbReference>
<evidence type="ECO:0000256" key="3">
    <source>
        <dbReference type="ARBA" id="ARBA00010848"/>
    </source>
</evidence>
<protein>
    <recommendedName>
        <fullName evidence="5">Choline monooxygenase, chloroplastic</fullName>
        <ecNumber evidence="4">1.14.15.7</ecNumber>
    </recommendedName>
</protein>
<evidence type="ECO:0000256" key="5">
    <source>
        <dbReference type="ARBA" id="ARBA00014931"/>
    </source>
</evidence>
<feature type="domain" description="Aromatic-ring-hydroxylating dioxygenase alpha subunit C-terminal" evidence="7">
    <location>
        <begin position="74"/>
        <end position="254"/>
    </location>
</feature>
<keyword evidence="9" id="KW-1185">Reference proteome</keyword>
<gene>
    <name evidence="8" type="ORF">LTR84_012770</name>
</gene>
<dbReference type="EC" id="1.14.15.7" evidence="4"/>
<dbReference type="InterPro" id="IPR015879">
    <property type="entry name" value="Ring_hydroxy_dOase_asu_C_dom"/>
</dbReference>